<dbReference type="EMBL" id="UYSL01019811">
    <property type="protein sequence ID" value="VDL70170.1"/>
    <property type="molecule type" value="Genomic_DNA"/>
</dbReference>
<dbReference type="CDD" id="cd00154">
    <property type="entry name" value="Rab"/>
    <property type="match status" value="1"/>
</dbReference>
<proteinExistence type="predicted"/>
<dbReference type="STRING" id="27835.A0A0N4XV01"/>
<dbReference type="SMART" id="SM00175">
    <property type="entry name" value="RAB"/>
    <property type="match status" value="1"/>
</dbReference>
<keyword evidence="2" id="KW-0547">Nucleotide-binding</keyword>
<dbReference type="GO" id="GO:0012505">
    <property type="term" value="C:endomembrane system"/>
    <property type="evidence" value="ECO:0007669"/>
    <property type="project" value="UniProtKB-SubCell"/>
</dbReference>
<keyword evidence="6" id="KW-1185">Reference proteome</keyword>
<accession>A0A0N4XV01</accession>
<dbReference type="WBParaSite" id="NBR_0000658001-mRNA-1">
    <property type="protein sequence ID" value="NBR_0000658001-mRNA-1"/>
    <property type="gene ID" value="NBR_0000658001"/>
</dbReference>
<dbReference type="OMA" id="YWLRTIE"/>
<dbReference type="Pfam" id="PF00071">
    <property type="entry name" value="Ras"/>
    <property type="match status" value="1"/>
</dbReference>
<dbReference type="PANTHER" id="PTHR47977">
    <property type="entry name" value="RAS-RELATED PROTEIN RAB"/>
    <property type="match status" value="1"/>
</dbReference>
<keyword evidence="4" id="KW-0472">Membrane</keyword>
<dbReference type="GO" id="GO:0005525">
    <property type="term" value="F:GTP binding"/>
    <property type="evidence" value="ECO:0007669"/>
    <property type="project" value="UniProtKB-KW"/>
</dbReference>
<evidence type="ECO:0000313" key="5">
    <source>
        <dbReference type="EMBL" id="VDL70170.1"/>
    </source>
</evidence>
<reference evidence="7" key="1">
    <citation type="submission" date="2017-02" db="UniProtKB">
        <authorList>
            <consortium name="WormBaseParasite"/>
        </authorList>
    </citation>
    <scope>IDENTIFICATION</scope>
</reference>
<evidence type="ECO:0000313" key="6">
    <source>
        <dbReference type="Proteomes" id="UP000271162"/>
    </source>
</evidence>
<name>A0A0N4XV01_NIPBR</name>
<reference evidence="5 6" key="2">
    <citation type="submission" date="2018-11" db="EMBL/GenBank/DDBJ databases">
        <authorList>
            <consortium name="Pathogen Informatics"/>
        </authorList>
    </citation>
    <scope>NUCLEOTIDE SEQUENCE [LARGE SCALE GENOMIC DNA]</scope>
</reference>
<dbReference type="AlphaFoldDB" id="A0A0N4XV01"/>
<dbReference type="SMART" id="SM00176">
    <property type="entry name" value="RAN"/>
    <property type="match status" value="1"/>
</dbReference>
<dbReference type="PROSITE" id="PS51420">
    <property type="entry name" value="RHO"/>
    <property type="match status" value="1"/>
</dbReference>
<evidence type="ECO:0000313" key="7">
    <source>
        <dbReference type="WBParaSite" id="NBR_0000658001-mRNA-1"/>
    </source>
</evidence>
<comment type="subcellular location">
    <subcellularLocation>
        <location evidence="1">Endomembrane system</location>
    </subcellularLocation>
</comment>
<dbReference type="SUPFAM" id="SSF52540">
    <property type="entry name" value="P-loop containing nucleoside triphosphate hydrolases"/>
    <property type="match status" value="1"/>
</dbReference>
<dbReference type="InterPro" id="IPR050227">
    <property type="entry name" value="Rab"/>
</dbReference>
<dbReference type="GO" id="GO:0003924">
    <property type="term" value="F:GTPase activity"/>
    <property type="evidence" value="ECO:0007669"/>
    <property type="project" value="InterPro"/>
</dbReference>
<evidence type="ECO:0000256" key="3">
    <source>
        <dbReference type="ARBA" id="ARBA00023134"/>
    </source>
</evidence>
<evidence type="ECO:0000256" key="4">
    <source>
        <dbReference type="ARBA" id="ARBA00023136"/>
    </source>
</evidence>
<dbReference type="NCBIfam" id="TIGR00231">
    <property type="entry name" value="small_GTP"/>
    <property type="match status" value="1"/>
</dbReference>
<organism evidence="7">
    <name type="scientific">Nippostrongylus brasiliensis</name>
    <name type="common">Rat hookworm</name>
    <dbReference type="NCBI Taxonomy" id="27835"/>
    <lineage>
        <taxon>Eukaryota</taxon>
        <taxon>Metazoa</taxon>
        <taxon>Ecdysozoa</taxon>
        <taxon>Nematoda</taxon>
        <taxon>Chromadorea</taxon>
        <taxon>Rhabditida</taxon>
        <taxon>Rhabditina</taxon>
        <taxon>Rhabditomorpha</taxon>
        <taxon>Strongyloidea</taxon>
        <taxon>Heligmosomidae</taxon>
        <taxon>Nippostrongylus</taxon>
    </lineage>
</organism>
<dbReference type="SMART" id="SM00174">
    <property type="entry name" value="RHO"/>
    <property type="match status" value="1"/>
</dbReference>
<dbReference type="Proteomes" id="UP000271162">
    <property type="component" value="Unassembled WGS sequence"/>
</dbReference>
<evidence type="ECO:0000256" key="2">
    <source>
        <dbReference type="ARBA" id="ARBA00022741"/>
    </source>
</evidence>
<dbReference type="InterPro" id="IPR001806">
    <property type="entry name" value="Small_GTPase"/>
</dbReference>
<sequence length="191" mass="21773">MIGESSVGKSSLLLRFVDDTFDQTYPSTIGIDFKIRTVNVDGSVIKLQIWDTAGQEKFRTLASSYYRGSHGIFIVFDITNEKTFHNIPYWLNNVERFANSNVIKFLVGNKSDLESMRQISTCDAQNFATEHDMHFLETSAKSSENVEQAFLEIVREIKDAVAPTPYVVESDSIRLDEFEPAKSDSDGWWYC</sequence>
<protein>
    <submittedName>
        <fullName evidence="7">Putative rab15, 13, 10, 1, 35, 5, and (inferred by orthology to a S. mansoni protein)</fullName>
    </submittedName>
</protein>
<dbReference type="PROSITE" id="PS51421">
    <property type="entry name" value="RAS"/>
    <property type="match status" value="1"/>
</dbReference>
<dbReference type="InterPro" id="IPR027417">
    <property type="entry name" value="P-loop_NTPase"/>
</dbReference>
<dbReference type="PROSITE" id="PS51419">
    <property type="entry name" value="RAB"/>
    <property type="match status" value="1"/>
</dbReference>
<evidence type="ECO:0000256" key="1">
    <source>
        <dbReference type="ARBA" id="ARBA00004308"/>
    </source>
</evidence>
<dbReference type="InterPro" id="IPR005225">
    <property type="entry name" value="Small_GTP-bd"/>
</dbReference>
<keyword evidence="3" id="KW-0342">GTP-binding</keyword>
<dbReference type="PRINTS" id="PR00449">
    <property type="entry name" value="RASTRNSFRMNG"/>
</dbReference>
<gene>
    <name evidence="5" type="ORF">NBR_LOCUS6581</name>
</gene>
<dbReference type="SMART" id="SM00173">
    <property type="entry name" value="RAS"/>
    <property type="match status" value="1"/>
</dbReference>
<dbReference type="FunFam" id="3.40.50.300:FF:000586">
    <property type="entry name" value="Rab family GTPase"/>
    <property type="match status" value="1"/>
</dbReference>
<dbReference type="Gene3D" id="3.40.50.300">
    <property type="entry name" value="P-loop containing nucleotide triphosphate hydrolases"/>
    <property type="match status" value="1"/>
</dbReference>